<dbReference type="SUPFAM" id="SSF55681">
    <property type="entry name" value="Class II aaRS and biotin synthetases"/>
    <property type="match status" value="1"/>
</dbReference>
<dbReference type="GO" id="GO:0006427">
    <property type="term" value="P:histidyl-tRNA aminoacylation"/>
    <property type="evidence" value="ECO:0007669"/>
    <property type="project" value="TreeGrafter"/>
</dbReference>
<dbReference type="AlphaFoldDB" id="A0A0G0RKT0"/>
<feature type="domain" description="Aminoacyl-transfer RNA synthetases class-II family profile" evidence="1">
    <location>
        <begin position="11"/>
        <end position="299"/>
    </location>
</feature>
<dbReference type="InterPro" id="IPR045864">
    <property type="entry name" value="aa-tRNA-synth_II/BPL/LPL"/>
</dbReference>
<protein>
    <submittedName>
        <fullName evidence="2">Histidine-tRNA ligase</fullName>
    </submittedName>
</protein>
<feature type="non-terminal residue" evidence="2">
    <location>
        <position position="299"/>
    </location>
</feature>
<organism evidence="2 3">
    <name type="scientific">Candidatus Falkowbacteria bacterium GW2011_GWA2_39_24</name>
    <dbReference type="NCBI Taxonomy" id="1618634"/>
    <lineage>
        <taxon>Bacteria</taxon>
        <taxon>Candidatus Falkowiibacteriota</taxon>
    </lineage>
</organism>
<dbReference type="CDD" id="cd00773">
    <property type="entry name" value="HisRS-like_core"/>
    <property type="match status" value="1"/>
</dbReference>
<dbReference type="InterPro" id="IPR006195">
    <property type="entry name" value="aa-tRNA-synth_II"/>
</dbReference>
<sequence>MAKLSNQPPKGTSDWLPAELKIRQYIFNTWRQVCLSYGYQEYLTPIIEAAEVYQAKSGEDVGGKELIMFQDKAGRHLAIRPEMTPSVTRLVSRIYNAEQKPIRYFSIANFLRNEKPQRGRNREFWQLNFDIFGSQSPQADLEIMQMAVDIMLAFNPPKNSFYLALNSRKLIEGLLTTTKIKPDKQQAVVRLLDKWGKISVRDFQSALKDLSISVEQQNKLMAFMSAKDIEDLAKALPELATNQGLKDIQEAIDSLSKLGYSQYLQFKPSVIRGLDYYDGLIFEVFDNHQDNNRALFGGG</sequence>
<name>A0A0G0RKT0_9BACT</name>
<evidence type="ECO:0000313" key="3">
    <source>
        <dbReference type="Proteomes" id="UP000034048"/>
    </source>
</evidence>
<dbReference type="Gene3D" id="3.30.930.10">
    <property type="entry name" value="Bira Bifunctional Protein, Domain 2"/>
    <property type="match status" value="1"/>
</dbReference>
<evidence type="ECO:0000259" key="1">
    <source>
        <dbReference type="PROSITE" id="PS50862"/>
    </source>
</evidence>
<dbReference type="PROSITE" id="PS50862">
    <property type="entry name" value="AA_TRNA_LIGASE_II"/>
    <property type="match status" value="1"/>
</dbReference>
<gene>
    <name evidence="2" type="ORF">UT42_C0032G0009</name>
</gene>
<dbReference type="InterPro" id="IPR041715">
    <property type="entry name" value="HisRS-like_core"/>
</dbReference>
<proteinExistence type="predicted"/>
<dbReference type="InterPro" id="IPR004516">
    <property type="entry name" value="HisRS/HisZ"/>
</dbReference>
<dbReference type="GO" id="GO:0005737">
    <property type="term" value="C:cytoplasm"/>
    <property type="evidence" value="ECO:0007669"/>
    <property type="project" value="InterPro"/>
</dbReference>
<dbReference type="PANTHER" id="PTHR43707:SF1">
    <property type="entry name" value="HISTIDINE--TRNA LIGASE, MITOCHONDRIAL-RELATED"/>
    <property type="match status" value="1"/>
</dbReference>
<dbReference type="GO" id="GO:0004821">
    <property type="term" value="F:histidine-tRNA ligase activity"/>
    <property type="evidence" value="ECO:0007669"/>
    <property type="project" value="TreeGrafter"/>
</dbReference>
<keyword evidence="2" id="KW-0436">Ligase</keyword>
<dbReference type="EMBL" id="LBWS01000032">
    <property type="protein sequence ID" value="KKR14247.1"/>
    <property type="molecule type" value="Genomic_DNA"/>
</dbReference>
<accession>A0A0G0RKT0</accession>
<reference evidence="2 3" key="1">
    <citation type="journal article" date="2015" name="Nature">
        <title>rRNA introns, odd ribosomes, and small enigmatic genomes across a large radiation of phyla.</title>
        <authorList>
            <person name="Brown C.T."/>
            <person name="Hug L.A."/>
            <person name="Thomas B.C."/>
            <person name="Sharon I."/>
            <person name="Castelle C.J."/>
            <person name="Singh A."/>
            <person name="Wilkins M.J."/>
            <person name="Williams K.H."/>
            <person name="Banfield J.F."/>
        </authorList>
    </citation>
    <scope>NUCLEOTIDE SEQUENCE [LARGE SCALE GENOMIC DNA]</scope>
</reference>
<comment type="caution">
    <text evidence="2">The sequence shown here is derived from an EMBL/GenBank/DDBJ whole genome shotgun (WGS) entry which is preliminary data.</text>
</comment>
<evidence type="ECO:0000313" key="2">
    <source>
        <dbReference type="EMBL" id="KKR14247.1"/>
    </source>
</evidence>
<dbReference type="Proteomes" id="UP000034048">
    <property type="component" value="Unassembled WGS sequence"/>
</dbReference>
<dbReference type="Pfam" id="PF13393">
    <property type="entry name" value="tRNA-synt_His"/>
    <property type="match status" value="1"/>
</dbReference>
<dbReference type="PANTHER" id="PTHR43707">
    <property type="entry name" value="HISTIDYL-TRNA SYNTHETASE"/>
    <property type="match status" value="1"/>
</dbReference>